<sequence>MLSKLFREEILPAIQVEPLLVQFEAMSFHPVPCCLGEVPQPSFRNASVSQDKLNIFILSIRCTDDYLGVPCESRFWIVHDNFYCSIKMQMYTKDQSRGDLEQIRHDYMVLEGVIKDTGSSGVVVFLILQKKGKVLERGGQFHGPRLSCTSGVNSKLPLINMGSFID</sequence>
<dbReference type="Proteomes" id="UP000269221">
    <property type="component" value="Unassembled WGS sequence"/>
</dbReference>
<keyword evidence="2" id="KW-1185">Reference proteome</keyword>
<reference evidence="1 2" key="1">
    <citation type="submission" date="2018-07" db="EMBL/GenBank/DDBJ databases">
        <title>A high quality draft genome assembly of the barn swallow (H. rustica rustica).</title>
        <authorList>
            <person name="Formenti G."/>
            <person name="Chiara M."/>
            <person name="Poveda L."/>
            <person name="Francoijs K.-J."/>
            <person name="Bonisoli-Alquati A."/>
            <person name="Canova L."/>
            <person name="Gianfranceschi L."/>
            <person name="Horner D.S."/>
            <person name="Saino N."/>
        </authorList>
    </citation>
    <scope>NUCLEOTIDE SEQUENCE [LARGE SCALE GENOMIC DNA]</scope>
    <source>
        <strain evidence="1">Chelidonia</strain>
        <tissue evidence="1">Blood</tissue>
    </source>
</reference>
<accession>A0A3M0KR52</accession>
<dbReference type="AlphaFoldDB" id="A0A3M0KR52"/>
<evidence type="ECO:0000313" key="1">
    <source>
        <dbReference type="EMBL" id="RMC15645.1"/>
    </source>
</evidence>
<organism evidence="1 2">
    <name type="scientific">Hirundo rustica rustica</name>
    <dbReference type="NCBI Taxonomy" id="333673"/>
    <lineage>
        <taxon>Eukaryota</taxon>
        <taxon>Metazoa</taxon>
        <taxon>Chordata</taxon>
        <taxon>Craniata</taxon>
        <taxon>Vertebrata</taxon>
        <taxon>Euteleostomi</taxon>
        <taxon>Archelosauria</taxon>
        <taxon>Archosauria</taxon>
        <taxon>Dinosauria</taxon>
        <taxon>Saurischia</taxon>
        <taxon>Theropoda</taxon>
        <taxon>Coelurosauria</taxon>
        <taxon>Aves</taxon>
        <taxon>Neognathae</taxon>
        <taxon>Neoaves</taxon>
        <taxon>Telluraves</taxon>
        <taxon>Australaves</taxon>
        <taxon>Passeriformes</taxon>
        <taxon>Sylvioidea</taxon>
        <taxon>Hirundinidae</taxon>
        <taxon>Hirundo</taxon>
    </lineage>
</organism>
<proteinExistence type="predicted"/>
<gene>
    <name evidence="1" type="ORF">DUI87_07847</name>
</gene>
<protein>
    <submittedName>
        <fullName evidence="1">Uncharacterized protein</fullName>
    </submittedName>
</protein>
<comment type="caution">
    <text evidence="1">The sequence shown here is derived from an EMBL/GenBank/DDBJ whole genome shotgun (WGS) entry which is preliminary data.</text>
</comment>
<name>A0A3M0KR52_HIRRU</name>
<dbReference type="EMBL" id="QRBI01000104">
    <property type="protein sequence ID" value="RMC15645.1"/>
    <property type="molecule type" value="Genomic_DNA"/>
</dbReference>
<evidence type="ECO:0000313" key="2">
    <source>
        <dbReference type="Proteomes" id="UP000269221"/>
    </source>
</evidence>